<gene>
    <name evidence="2" type="ORF">FSB75_00440</name>
</gene>
<dbReference type="InterPro" id="IPR002575">
    <property type="entry name" value="Aminoglycoside_PTrfase"/>
</dbReference>
<keyword evidence="2" id="KW-0808">Transferase</keyword>
<proteinExistence type="predicted"/>
<dbReference type="InterPro" id="IPR050249">
    <property type="entry name" value="Pseudomonas-type_ThrB"/>
</dbReference>
<dbReference type="Gene3D" id="3.90.1200.10">
    <property type="match status" value="1"/>
</dbReference>
<protein>
    <submittedName>
        <fullName evidence="2">Aminoglycoside phosphotransferase family protein</fullName>
    </submittedName>
</protein>
<dbReference type="EMBL" id="CP042433">
    <property type="protein sequence ID" value="QEC54427.1"/>
    <property type="molecule type" value="Genomic_DNA"/>
</dbReference>
<evidence type="ECO:0000259" key="1">
    <source>
        <dbReference type="Pfam" id="PF01636"/>
    </source>
</evidence>
<dbReference type="InterPro" id="IPR011009">
    <property type="entry name" value="Kinase-like_dom_sf"/>
</dbReference>
<keyword evidence="3" id="KW-1185">Reference proteome</keyword>
<dbReference type="KEGG" id="fgg:FSB75_00440"/>
<accession>A0A5B8UCM7</accession>
<dbReference type="Proteomes" id="UP000321204">
    <property type="component" value="Chromosome"/>
</dbReference>
<dbReference type="RefSeq" id="WP_146781343.1">
    <property type="nucleotide sequence ID" value="NZ_CP042433.1"/>
</dbReference>
<dbReference type="PANTHER" id="PTHR21064:SF5">
    <property type="entry name" value="SLR1880 PROTEIN"/>
    <property type="match status" value="1"/>
</dbReference>
<sequence length="356" mass="40351">MVEKILAAYGLTPDTVEPLGNGLINRTWKVTAGNEQYVLQRVNQNVFQQPQHIATNLEEIGNYLAKHHPAYLFTRSIAAATGEELLCVDGAYYRLFPFVSGSHSKDVAGSPQQAFEAARQFGKFTRLLSGFDVGKLHITLPHFHDLRLRYGQFLASLQKGNRQRISESASLINALKSHADIVTVYDNILLNPSFKLRVTHHDTKISNVLFDEKDKGLCVIDLDTVMPGYFISDVGDMMRTYLSPVSEEESDFEKIDVREEVYKAVVEGYYAEMKDELTNEEKQGFFYAGTFMIYMQALRFLTDHLNNDVYYGAAYEGHNYIRAKNQLTLLERLLAKQEVLNKSISHLAGDVPVQSF</sequence>
<reference evidence="2 3" key="1">
    <citation type="journal article" date="2015" name="Int. J. Syst. Evol. Microbiol.">
        <title>Flavisolibacter ginsenosidimutans sp. nov., with ginsenoside-converting activity isolated from soil used for cultivating ginseng.</title>
        <authorList>
            <person name="Zhao Y."/>
            <person name="Liu Q."/>
            <person name="Kang M.S."/>
            <person name="Jin F."/>
            <person name="Yu H."/>
            <person name="Im W.T."/>
        </authorList>
    </citation>
    <scope>NUCLEOTIDE SEQUENCE [LARGE SCALE GENOMIC DNA]</scope>
    <source>
        <strain evidence="2 3">Gsoil 636</strain>
    </source>
</reference>
<dbReference type="Pfam" id="PF01636">
    <property type="entry name" value="APH"/>
    <property type="match status" value="1"/>
</dbReference>
<evidence type="ECO:0000313" key="2">
    <source>
        <dbReference type="EMBL" id="QEC54427.1"/>
    </source>
</evidence>
<name>A0A5B8UCM7_9BACT</name>
<dbReference type="Gene3D" id="3.30.200.20">
    <property type="entry name" value="Phosphorylase Kinase, domain 1"/>
    <property type="match status" value="1"/>
</dbReference>
<dbReference type="PANTHER" id="PTHR21064">
    <property type="entry name" value="AMINOGLYCOSIDE PHOSPHOTRANSFERASE DOMAIN-CONTAINING PROTEIN-RELATED"/>
    <property type="match status" value="1"/>
</dbReference>
<organism evidence="2 3">
    <name type="scientific">Flavisolibacter ginsenosidimutans</name>
    <dbReference type="NCBI Taxonomy" id="661481"/>
    <lineage>
        <taxon>Bacteria</taxon>
        <taxon>Pseudomonadati</taxon>
        <taxon>Bacteroidota</taxon>
        <taxon>Chitinophagia</taxon>
        <taxon>Chitinophagales</taxon>
        <taxon>Chitinophagaceae</taxon>
        <taxon>Flavisolibacter</taxon>
    </lineage>
</organism>
<evidence type="ECO:0000313" key="3">
    <source>
        <dbReference type="Proteomes" id="UP000321204"/>
    </source>
</evidence>
<dbReference type="AlphaFoldDB" id="A0A5B8UCM7"/>
<feature type="domain" description="Aminoglycoside phosphotransferase" evidence="1">
    <location>
        <begin position="15"/>
        <end position="241"/>
    </location>
</feature>
<dbReference type="SUPFAM" id="SSF56112">
    <property type="entry name" value="Protein kinase-like (PK-like)"/>
    <property type="match status" value="1"/>
</dbReference>
<dbReference type="GO" id="GO:0016740">
    <property type="term" value="F:transferase activity"/>
    <property type="evidence" value="ECO:0007669"/>
    <property type="project" value="UniProtKB-KW"/>
</dbReference>
<dbReference type="OrthoDB" id="526037at2"/>